<dbReference type="SUPFAM" id="SSF101874">
    <property type="entry name" value="YceI-like"/>
    <property type="match status" value="1"/>
</dbReference>
<gene>
    <name evidence="2" type="ORF">SAMN05216480_10582</name>
</gene>
<proteinExistence type="predicted"/>
<dbReference type="PANTHER" id="PTHR34406">
    <property type="entry name" value="PROTEIN YCEI"/>
    <property type="match status" value="1"/>
</dbReference>
<dbReference type="OrthoDB" id="9811006at2"/>
<organism evidence="2 3">
    <name type="scientific">Pustulibacterium marinum</name>
    <dbReference type="NCBI Taxonomy" id="1224947"/>
    <lineage>
        <taxon>Bacteria</taxon>
        <taxon>Pseudomonadati</taxon>
        <taxon>Bacteroidota</taxon>
        <taxon>Flavobacteriia</taxon>
        <taxon>Flavobacteriales</taxon>
        <taxon>Flavobacteriaceae</taxon>
        <taxon>Pustulibacterium</taxon>
    </lineage>
</organism>
<protein>
    <submittedName>
        <fullName evidence="2">Polyisoprenoid-binding protein YceI</fullName>
    </submittedName>
</protein>
<feature type="domain" description="Lipid/polyisoprenoid-binding YceI-like" evidence="1">
    <location>
        <begin position="5"/>
        <end position="169"/>
    </location>
</feature>
<dbReference type="InterPro" id="IPR036761">
    <property type="entry name" value="TTHA0802/YceI-like_sf"/>
</dbReference>
<reference evidence="3" key="1">
    <citation type="submission" date="2016-10" db="EMBL/GenBank/DDBJ databases">
        <authorList>
            <person name="Varghese N."/>
            <person name="Submissions S."/>
        </authorList>
    </citation>
    <scope>NUCLEOTIDE SEQUENCE [LARGE SCALE GENOMIC DNA]</scope>
    <source>
        <strain evidence="3">CGMCC 1.12333</strain>
    </source>
</reference>
<accession>A0A1I7GM74</accession>
<evidence type="ECO:0000313" key="2">
    <source>
        <dbReference type="EMBL" id="SFU49548.1"/>
    </source>
</evidence>
<evidence type="ECO:0000313" key="3">
    <source>
        <dbReference type="Proteomes" id="UP000199138"/>
    </source>
</evidence>
<name>A0A1I7GM74_9FLAO</name>
<dbReference type="Proteomes" id="UP000199138">
    <property type="component" value="Unassembled WGS sequence"/>
</dbReference>
<dbReference type="AlphaFoldDB" id="A0A1I7GM74"/>
<dbReference type="InterPro" id="IPR007372">
    <property type="entry name" value="Lipid/polyisoprenoid-bd_YceI"/>
</dbReference>
<evidence type="ECO:0000259" key="1">
    <source>
        <dbReference type="SMART" id="SM00867"/>
    </source>
</evidence>
<dbReference type="PANTHER" id="PTHR34406:SF1">
    <property type="entry name" value="PROTEIN YCEI"/>
    <property type="match status" value="1"/>
</dbReference>
<dbReference type="Pfam" id="PF04264">
    <property type="entry name" value="YceI"/>
    <property type="match status" value="1"/>
</dbReference>
<dbReference type="STRING" id="1224947.SAMN05216480_10582"/>
<dbReference type="SMART" id="SM00867">
    <property type="entry name" value="YceI"/>
    <property type="match status" value="1"/>
</dbReference>
<dbReference type="Gene3D" id="2.40.128.110">
    <property type="entry name" value="Lipid/polyisoprenoid-binding, YceI-like"/>
    <property type="match status" value="1"/>
</dbReference>
<keyword evidence="3" id="KW-1185">Reference proteome</keyword>
<dbReference type="RefSeq" id="WP_093024753.1">
    <property type="nucleotide sequence ID" value="NZ_FPBK01000005.1"/>
</dbReference>
<sequence length="171" mass="18941">MEKSIWNLDPTHSEIVFKVKHMMISTVTGNFKEFSGKVETTSETFDDAVFELDIESASIDTNNGDRDNHLKSAEFFDAENHPKISFVSKNYTDGKLEGDLTIKGVTKTVTLDLDYNGTAVDPYGQTKSGFEAVGKINRKDFGLTWSAVTEAGNVVVSDTVTMLINVQFVKQ</sequence>
<dbReference type="EMBL" id="FPBK01000005">
    <property type="protein sequence ID" value="SFU49548.1"/>
    <property type="molecule type" value="Genomic_DNA"/>
</dbReference>